<keyword evidence="5 14" id="KW-0347">Helicase</keyword>
<dbReference type="Proteomes" id="UP000002318">
    <property type="component" value="Chromosome"/>
</dbReference>
<evidence type="ECO:0000256" key="13">
    <source>
        <dbReference type="ARBA" id="ARBA00048988"/>
    </source>
</evidence>
<dbReference type="InterPro" id="IPR011335">
    <property type="entry name" value="Restrct_endonuc-II-like"/>
</dbReference>
<evidence type="ECO:0000256" key="6">
    <source>
        <dbReference type="ARBA" id="ARBA00022839"/>
    </source>
</evidence>
<evidence type="ECO:0000256" key="14">
    <source>
        <dbReference type="PROSITE-ProRule" id="PRU00560"/>
    </source>
</evidence>
<evidence type="ECO:0000259" key="15">
    <source>
        <dbReference type="PROSITE" id="PS51198"/>
    </source>
</evidence>
<dbReference type="Pfam" id="PF13361">
    <property type="entry name" value="UvrD_C"/>
    <property type="match status" value="2"/>
</dbReference>
<evidence type="ECO:0000256" key="9">
    <source>
        <dbReference type="ARBA" id="ARBA00023204"/>
    </source>
</evidence>
<evidence type="ECO:0000256" key="10">
    <source>
        <dbReference type="ARBA" id="ARBA00023235"/>
    </source>
</evidence>
<keyword evidence="1" id="KW-0540">Nuclease</keyword>
<dbReference type="STRING" id="573413.Spirs_3944"/>
<dbReference type="SUPFAM" id="SSF52540">
    <property type="entry name" value="P-loop containing nucleoside triphosphate hydrolases"/>
    <property type="match status" value="1"/>
</dbReference>
<dbReference type="GO" id="GO:0003677">
    <property type="term" value="F:DNA binding"/>
    <property type="evidence" value="ECO:0007669"/>
    <property type="project" value="UniProtKB-KW"/>
</dbReference>
<dbReference type="InterPro" id="IPR011604">
    <property type="entry name" value="PDDEXK-like_dom_sf"/>
</dbReference>
<evidence type="ECO:0000313" key="18">
    <source>
        <dbReference type="Proteomes" id="UP000002318"/>
    </source>
</evidence>
<protein>
    <recommendedName>
        <fullName evidence="12">DNA 3'-5' helicase</fullName>
        <ecNumber evidence="12">5.6.2.4</ecNumber>
    </recommendedName>
</protein>
<evidence type="ECO:0000256" key="7">
    <source>
        <dbReference type="ARBA" id="ARBA00022840"/>
    </source>
</evidence>
<dbReference type="InterPro" id="IPR014017">
    <property type="entry name" value="DNA_helicase_UvrD-like_C"/>
</dbReference>
<dbReference type="InterPro" id="IPR014016">
    <property type="entry name" value="UvrD-like_ATP-bd"/>
</dbReference>
<keyword evidence="9" id="KW-0234">DNA repair</keyword>
<feature type="domain" description="UvrD-like helicase ATP-binding" evidence="15">
    <location>
        <begin position="2"/>
        <end position="434"/>
    </location>
</feature>
<evidence type="ECO:0000256" key="5">
    <source>
        <dbReference type="ARBA" id="ARBA00022806"/>
    </source>
</evidence>
<keyword evidence="18" id="KW-1185">Reference proteome</keyword>
<dbReference type="PROSITE" id="PS51217">
    <property type="entry name" value="UVRD_HELICASE_CTER"/>
    <property type="match status" value="1"/>
</dbReference>
<dbReference type="GO" id="GO:0004527">
    <property type="term" value="F:exonuclease activity"/>
    <property type="evidence" value="ECO:0007669"/>
    <property type="project" value="UniProtKB-KW"/>
</dbReference>
<keyword evidence="8" id="KW-0238">DNA-binding</keyword>
<comment type="catalytic activity">
    <reaction evidence="13">
        <text>ATP + H2O = ADP + phosphate + H(+)</text>
        <dbReference type="Rhea" id="RHEA:13065"/>
        <dbReference type="ChEBI" id="CHEBI:15377"/>
        <dbReference type="ChEBI" id="CHEBI:15378"/>
        <dbReference type="ChEBI" id="CHEBI:30616"/>
        <dbReference type="ChEBI" id="CHEBI:43474"/>
        <dbReference type="ChEBI" id="CHEBI:456216"/>
        <dbReference type="EC" id="5.6.2.4"/>
    </reaction>
</comment>
<dbReference type="PANTHER" id="PTHR11070:SF67">
    <property type="entry name" value="DNA 3'-5' HELICASE"/>
    <property type="match status" value="1"/>
</dbReference>
<dbReference type="Gene3D" id="3.90.320.10">
    <property type="match status" value="1"/>
</dbReference>
<evidence type="ECO:0000313" key="17">
    <source>
        <dbReference type="EMBL" id="ADK83029.1"/>
    </source>
</evidence>
<dbReference type="OrthoDB" id="9810135at2"/>
<reference evidence="17 18" key="1">
    <citation type="journal article" date="2010" name="Stand. Genomic Sci.">
        <title>Complete genome sequence of Spirochaeta smaragdinae type strain (SEBR 4228).</title>
        <authorList>
            <person name="Mavromatis K."/>
            <person name="Yasawong M."/>
            <person name="Chertkov O."/>
            <person name="Lapidus A."/>
            <person name="Lucas S."/>
            <person name="Nolan M."/>
            <person name="Del Rio T.G."/>
            <person name="Tice H."/>
            <person name="Cheng J.F."/>
            <person name="Pitluck S."/>
            <person name="Liolios K."/>
            <person name="Ivanova N."/>
            <person name="Tapia R."/>
            <person name="Han C."/>
            <person name="Bruce D."/>
            <person name="Goodwin L."/>
            <person name="Pati A."/>
            <person name="Chen A."/>
            <person name="Palaniappan K."/>
            <person name="Land M."/>
            <person name="Hauser L."/>
            <person name="Chang Y.J."/>
            <person name="Jeffries C.D."/>
            <person name="Detter J.C."/>
            <person name="Rohde M."/>
            <person name="Brambilla E."/>
            <person name="Spring S."/>
            <person name="Goker M."/>
            <person name="Sikorski J."/>
            <person name="Woyke T."/>
            <person name="Bristow J."/>
            <person name="Eisen J.A."/>
            <person name="Markowitz V."/>
            <person name="Hugenholtz P."/>
            <person name="Klenk H.P."/>
            <person name="Kyrpides N.C."/>
        </authorList>
    </citation>
    <scope>NUCLEOTIDE SEQUENCE [LARGE SCALE GENOMIC DNA]</scope>
    <source>
        <strain evidence="18">DSM 11293 / JCM 15392 / SEBR 4228</strain>
    </source>
</reference>
<dbReference type="HOGENOM" id="CLU_001114_1_3_12"/>
<dbReference type="SUPFAM" id="SSF52980">
    <property type="entry name" value="Restriction endonuclease-like"/>
    <property type="match status" value="1"/>
</dbReference>
<accession>E1R960</accession>
<keyword evidence="7 14" id="KW-0067">ATP-binding</keyword>
<dbReference type="Pfam" id="PF00580">
    <property type="entry name" value="UvrD-helicase"/>
    <property type="match status" value="1"/>
</dbReference>
<dbReference type="GO" id="GO:0005829">
    <property type="term" value="C:cytosol"/>
    <property type="evidence" value="ECO:0007669"/>
    <property type="project" value="TreeGrafter"/>
</dbReference>
<dbReference type="CDD" id="cd17932">
    <property type="entry name" value="DEXQc_UvrD"/>
    <property type="match status" value="1"/>
</dbReference>
<feature type="binding site" evidence="14">
    <location>
        <begin position="23"/>
        <end position="30"/>
    </location>
    <ligand>
        <name>ATP</name>
        <dbReference type="ChEBI" id="CHEBI:30616"/>
    </ligand>
</feature>
<evidence type="ECO:0000256" key="3">
    <source>
        <dbReference type="ARBA" id="ARBA00022763"/>
    </source>
</evidence>
<dbReference type="AlphaFoldDB" id="E1R960"/>
<dbReference type="GO" id="GO:0005524">
    <property type="term" value="F:ATP binding"/>
    <property type="evidence" value="ECO:0007669"/>
    <property type="project" value="UniProtKB-UniRule"/>
</dbReference>
<dbReference type="InterPro" id="IPR000212">
    <property type="entry name" value="DNA_helicase_UvrD/REP"/>
</dbReference>
<evidence type="ECO:0000256" key="12">
    <source>
        <dbReference type="ARBA" id="ARBA00034808"/>
    </source>
</evidence>
<sequence>MSMKLDPQQQEAAFTHHSAVVSAGAGSGKTTILSRRFVYLVETGRASVDEILTLTFTRKAAAEMYERIYRELRNAVPDAAKAYDQATISTLDSFCARIVRDRSDRFGIPSDFVQDDQKAEDIARAAALETLLRHRGSDALEQYIDLFGFEGVLEGLFVALATRYFTFADTDGMGELLARQEEHLRSEIPRLLSGLDALSQQILRLDPGAHKQIADAHALFSEHDIGELFEAGVDRPDDLSVLLSQLTADLKKPRGRIAEGNVDALEYRDLVENWREGAGLAVSAAETLLAWPLFQELGEVIDRFRSSYEQEKRMTGIVTFRDVPAMAVRLLEEDPEFRSSWKHAFRYIMIDEFQDNNDLQRKLLYLLAERPERMEKGVPRADELVPGKLFFVGDEKQSIYRFRGAEVGVFKRLGEELVSAGGVSLDLSRNYRSEPALIGFFNDFFPRVFADADRSYEARFRPLSSREKTEGVSPRISLFYYPGSSEEEALPAPEAEAWYLARRIREMVEKKELTIAGGAADYGDIALLMRSSGNQISFERAFRRLGIPYTVQSARALFLEAPASDFYQLLQLALYPEDRLAYFSLLRSPFAALSDDVIAAVMLREQEIHAAPFALDPDDPILGDEGERYRLAGQAWRMVRQEADRVPISELIRRLWTGFGYRYAVLRNPDYHVYLEYYDYLFEFALLADRRGENLVTFLRFLRKNLGKYEKVEEVEPSRQEERGVRIMSIHKSKGLQFPVVFVAGCGSTGRREHEGASPFQLHPELGVTLSAPSRERKSGKANFFYRQGLELENEQEVAELKRLLYVAATRAECHLFFSGYHGRSNRKMDGLGRFALLNWIGKGFGAESDQWECDPAFESHIEIIPPVTIEEIERNVVSKRQGPPLPEAAEEYRKAEILAFPAPVEAFSPSLVSAAISRLSVPQMADLKGQRDLSASDSELPVDRYLGGEERITAFGSLCHRLIEEGITQGVVKGDVRDLPTPFRALSDKASSLILDTAVDLARSFMDAPFGRLARQEQQAGGSVSEVAFLFLTPAGRFVDGSIDLLLERGPDGGAEAVVVDFKSDRGDDPEHHLPQLAMYREAASHLTKKPVRTFLWYLRKKKAVEIETDGLDCDGLIDRYLELSDRSEDHSNSNR</sequence>
<keyword evidence="4 14" id="KW-0378">Hydrolase</keyword>
<evidence type="ECO:0000256" key="1">
    <source>
        <dbReference type="ARBA" id="ARBA00022722"/>
    </source>
</evidence>
<keyword evidence="10" id="KW-0413">Isomerase</keyword>
<gene>
    <name evidence="17" type="ordered locus">Spirs_3944</name>
</gene>
<dbReference type="GO" id="GO:0043138">
    <property type="term" value="F:3'-5' DNA helicase activity"/>
    <property type="evidence" value="ECO:0007669"/>
    <property type="project" value="UniProtKB-EC"/>
</dbReference>
<dbReference type="EMBL" id="CP002116">
    <property type="protein sequence ID" value="ADK83029.1"/>
    <property type="molecule type" value="Genomic_DNA"/>
</dbReference>
<proteinExistence type="predicted"/>
<dbReference type="PROSITE" id="PS51198">
    <property type="entry name" value="UVRD_HELICASE_ATP_BIND"/>
    <property type="match status" value="1"/>
</dbReference>
<organism evidence="17 18">
    <name type="scientific">Sediminispirochaeta smaragdinae (strain DSM 11293 / JCM 15392 / SEBR 4228)</name>
    <name type="common">Spirochaeta smaragdinae</name>
    <dbReference type="NCBI Taxonomy" id="573413"/>
    <lineage>
        <taxon>Bacteria</taxon>
        <taxon>Pseudomonadati</taxon>
        <taxon>Spirochaetota</taxon>
        <taxon>Spirochaetia</taxon>
        <taxon>Spirochaetales</taxon>
        <taxon>Spirochaetaceae</taxon>
        <taxon>Sediminispirochaeta</taxon>
    </lineage>
</organism>
<dbReference type="GO" id="GO:0000725">
    <property type="term" value="P:recombinational repair"/>
    <property type="evidence" value="ECO:0007669"/>
    <property type="project" value="TreeGrafter"/>
</dbReference>
<dbReference type="PANTHER" id="PTHR11070">
    <property type="entry name" value="UVRD / RECB / PCRA DNA HELICASE FAMILY MEMBER"/>
    <property type="match status" value="1"/>
</dbReference>
<name>E1R960_SEDSS</name>
<evidence type="ECO:0000256" key="2">
    <source>
        <dbReference type="ARBA" id="ARBA00022741"/>
    </source>
</evidence>
<dbReference type="InterPro" id="IPR027417">
    <property type="entry name" value="P-loop_NTPase"/>
</dbReference>
<dbReference type="KEGG" id="ssm:Spirs_3944"/>
<evidence type="ECO:0000256" key="11">
    <source>
        <dbReference type="ARBA" id="ARBA00034617"/>
    </source>
</evidence>
<evidence type="ECO:0000256" key="8">
    <source>
        <dbReference type="ARBA" id="ARBA00023125"/>
    </source>
</evidence>
<evidence type="ECO:0000256" key="4">
    <source>
        <dbReference type="ARBA" id="ARBA00022801"/>
    </source>
</evidence>
<dbReference type="RefSeq" id="WP_013256488.1">
    <property type="nucleotide sequence ID" value="NC_014364.1"/>
</dbReference>
<dbReference type="Gene3D" id="3.40.50.300">
    <property type="entry name" value="P-loop containing nucleotide triphosphate hydrolases"/>
    <property type="match status" value="4"/>
</dbReference>
<feature type="domain" description="UvrD-like helicase C-terminal" evidence="16">
    <location>
        <begin position="446"/>
        <end position="735"/>
    </location>
</feature>
<keyword evidence="3" id="KW-0227">DNA damage</keyword>
<comment type="catalytic activity">
    <reaction evidence="11">
        <text>Couples ATP hydrolysis with the unwinding of duplex DNA by translocating in the 3'-5' direction.</text>
        <dbReference type="EC" id="5.6.2.4"/>
    </reaction>
</comment>
<keyword evidence="2 14" id="KW-0547">Nucleotide-binding</keyword>
<evidence type="ECO:0000259" key="16">
    <source>
        <dbReference type="PROSITE" id="PS51217"/>
    </source>
</evidence>
<dbReference type="eggNOG" id="COG1074">
    <property type="taxonomic scope" value="Bacteria"/>
</dbReference>
<keyword evidence="6" id="KW-0269">Exonuclease</keyword>
<dbReference type="EC" id="5.6.2.4" evidence="12"/>